<comment type="caution">
    <text evidence="1">The sequence shown here is derived from an EMBL/GenBank/DDBJ whole genome shotgun (WGS) entry which is preliminary data.</text>
</comment>
<reference evidence="2" key="1">
    <citation type="submission" date="2015-08" db="EMBL/GenBank/DDBJ databases">
        <title>Fjat-14210 dsm16467.</title>
        <authorList>
            <person name="Liu B."/>
            <person name="Wang J."/>
            <person name="Zhu Y."/>
            <person name="Liu G."/>
            <person name="Chen Q."/>
            <person name="Chen Z."/>
            <person name="Lan J."/>
            <person name="Che J."/>
            <person name="Ge C."/>
            <person name="Shi H."/>
            <person name="Pan Z."/>
            <person name="Liu X."/>
        </authorList>
    </citation>
    <scope>NUCLEOTIDE SEQUENCE [LARGE SCALE GENOMIC DNA]</scope>
    <source>
        <strain evidence="2">DSM 16467</strain>
    </source>
</reference>
<keyword evidence="2" id="KW-1185">Reference proteome</keyword>
<dbReference type="PATRIC" id="fig|284581.3.peg.159"/>
<dbReference type="InterPro" id="IPR018708">
    <property type="entry name" value="DUF2225"/>
</dbReference>
<evidence type="ECO:0000313" key="1">
    <source>
        <dbReference type="EMBL" id="KOO48547.1"/>
    </source>
</evidence>
<dbReference type="Pfam" id="PF09986">
    <property type="entry name" value="DUF2225"/>
    <property type="match status" value="1"/>
</dbReference>
<gene>
    <name evidence="1" type="ORF">AMD01_04525</name>
</gene>
<dbReference type="RefSeq" id="WP_053400269.1">
    <property type="nucleotide sequence ID" value="NZ_JAUKEN010000003.1"/>
</dbReference>
<accession>A0A0M0LCG6</accession>
<dbReference type="AlphaFoldDB" id="A0A0M0LCG6"/>
<evidence type="ECO:0008006" key="3">
    <source>
        <dbReference type="Google" id="ProtNLM"/>
    </source>
</evidence>
<dbReference type="Proteomes" id="UP000037558">
    <property type="component" value="Unassembled WGS sequence"/>
</dbReference>
<dbReference type="STRING" id="284581.AMD01_04525"/>
<organism evidence="1 2">
    <name type="scientific">Priestia koreensis</name>
    <dbReference type="NCBI Taxonomy" id="284581"/>
    <lineage>
        <taxon>Bacteria</taxon>
        <taxon>Bacillati</taxon>
        <taxon>Bacillota</taxon>
        <taxon>Bacilli</taxon>
        <taxon>Bacillales</taxon>
        <taxon>Bacillaceae</taxon>
        <taxon>Priestia</taxon>
    </lineage>
</organism>
<sequence>MYDKRMECPICMSPYQTKKILSRFVRVASLDTDFYSVYENTHLNPLFYHVNTCPNCGYSHTEDFSPYFPPNAKEQIVQQVCQLWTHQDYGNERSALKAINAYKLALYCALLKKEKHVTIAGLLLRIAWLHRLEQQEEEEKRFLLYSLNEYKLSYETDDFQSSKMTLTKVLYLIGELNRRVGQEHEAAYYFSQIIQRHAKAGDPQTIEMARDRYQEIREKQKQEAEVI</sequence>
<dbReference type="OrthoDB" id="9780343at2"/>
<protein>
    <recommendedName>
        <fullName evidence="3">DUF2225 domain-containing protein</fullName>
    </recommendedName>
</protein>
<proteinExistence type="predicted"/>
<dbReference type="EMBL" id="LILC01000005">
    <property type="protein sequence ID" value="KOO48547.1"/>
    <property type="molecule type" value="Genomic_DNA"/>
</dbReference>
<evidence type="ECO:0000313" key="2">
    <source>
        <dbReference type="Proteomes" id="UP000037558"/>
    </source>
</evidence>
<name>A0A0M0LCG6_9BACI</name>